<dbReference type="EMBL" id="CP053564">
    <property type="protein sequence ID" value="QJY46700.1"/>
    <property type="molecule type" value="Genomic_DNA"/>
</dbReference>
<accession>A0A6M6JI24</accession>
<evidence type="ECO:0000256" key="1">
    <source>
        <dbReference type="ARBA" id="ARBA00022598"/>
    </source>
</evidence>
<dbReference type="GO" id="GO:0005737">
    <property type="term" value="C:cytoplasm"/>
    <property type="evidence" value="ECO:0007669"/>
    <property type="project" value="TreeGrafter"/>
</dbReference>
<evidence type="ECO:0000256" key="2">
    <source>
        <dbReference type="ARBA" id="ARBA00022741"/>
    </source>
</evidence>
<dbReference type="GO" id="GO:0004077">
    <property type="term" value="F:biotin--[biotin carboxyl-carrier protein] ligase activity"/>
    <property type="evidence" value="ECO:0007669"/>
    <property type="project" value="UniProtKB-EC"/>
</dbReference>
<gene>
    <name evidence="7" type="ORF">HOP40_13430</name>
</gene>
<evidence type="ECO:0000259" key="6">
    <source>
        <dbReference type="PROSITE" id="PS51733"/>
    </source>
</evidence>
<keyword evidence="1 7" id="KW-0436">Ligase</keyword>
<organism evidence="7 8">
    <name type="scientific">Pseudonocardia broussonetiae</name>
    <dbReference type="NCBI Taxonomy" id="2736640"/>
    <lineage>
        <taxon>Bacteria</taxon>
        <taxon>Bacillati</taxon>
        <taxon>Actinomycetota</taxon>
        <taxon>Actinomycetes</taxon>
        <taxon>Pseudonocardiales</taxon>
        <taxon>Pseudonocardiaceae</taxon>
        <taxon>Pseudonocardia</taxon>
    </lineage>
</organism>
<dbReference type="Pfam" id="PF02237">
    <property type="entry name" value="BPL_C"/>
    <property type="match status" value="1"/>
</dbReference>
<evidence type="ECO:0000256" key="4">
    <source>
        <dbReference type="ARBA" id="ARBA00023267"/>
    </source>
</evidence>
<dbReference type="InterPro" id="IPR003142">
    <property type="entry name" value="BPL_C"/>
</dbReference>
<dbReference type="RefSeq" id="WP_172158317.1">
    <property type="nucleotide sequence ID" value="NZ_CP053564.1"/>
</dbReference>
<reference evidence="7 8" key="1">
    <citation type="submission" date="2020-05" db="EMBL/GenBank/DDBJ databases">
        <authorList>
            <person name="Mo P."/>
        </authorList>
    </citation>
    <scope>NUCLEOTIDE SEQUENCE [LARGE SCALE GENOMIC DNA]</scope>
    <source>
        <strain evidence="7 8">Gen01</strain>
    </source>
</reference>
<dbReference type="InterPro" id="IPR004408">
    <property type="entry name" value="Biotin_CoA_COase_ligase"/>
</dbReference>
<dbReference type="InterPro" id="IPR008988">
    <property type="entry name" value="Transcriptional_repressor_C"/>
</dbReference>
<dbReference type="Gene3D" id="3.30.930.10">
    <property type="entry name" value="Bira Bifunctional Protein, Domain 2"/>
    <property type="match status" value="1"/>
</dbReference>
<dbReference type="KEGG" id="pbro:HOP40_13430"/>
<dbReference type="PROSITE" id="PS51733">
    <property type="entry name" value="BPL_LPL_CATALYTIC"/>
    <property type="match status" value="1"/>
</dbReference>
<dbReference type="PANTHER" id="PTHR12835">
    <property type="entry name" value="BIOTIN PROTEIN LIGASE"/>
    <property type="match status" value="1"/>
</dbReference>
<name>A0A6M6JI24_9PSEU</name>
<evidence type="ECO:0000313" key="7">
    <source>
        <dbReference type="EMBL" id="QJY46700.1"/>
    </source>
</evidence>
<dbReference type="CDD" id="cd16442">
    <property type="entry name" value="BPL"/>
    <property type="match status" value="1"/>
</dbReference>
<protein>
    <recommendedName>
        <fullName evidence="5">biotin--[biotin carboxyl-carrier protein] ligase</fullName>
        <ecNumber evidence="5">6.3.4.15</ecNumber>
    </recommendedName>
</protein>
<dbReference type="Pfam" id="PF03099">
    <property type="entry name" value="BPL_LplA_LipB"/>
    <property type="match status" value="1"/>
</dbReference>
<dbReference type="AlphaFoldDB" id="A0A6M6JI24"/>
<dbReference type="Proteomes" id="UP000505377">
    <property type="component" value="Chromosome"/>
</dbReference>
<dbReference type="GO" id="GO:0005524">
    <property type="term" value="F:ATP binding"/>
    <property type="evidence" value="ECO:0007669"/>
    <property type="project" value="UniProtKB-KW"/>
</dbReference>
<dbReference type="SUPFAM" id="SSF50037">
    <property type="entry name" value="C-terminal domain of transcriptional repressors"/>
    <property type="match status" value="1"/>
</dbReference>
<dbReference type="EC" id="6.3.4.15" evidence="5"/>
<feature type="domain" description="BPL/LPL catalytic" evidence="6">
    <location>
        <begin position="22"/>
        <end position="200"/>
    </location>
</feature>
<keyword evidence="4" id="KW-0092">Biotin</keyword>
<sequence>MNRTAQPLDAGALRAACVGPWNRLDVVERTGSTNADLMAAALAGAPDRTVLVAEHQDAGRGRLARSWVSPPGSGLTVSVLFRPAGVSPSRFSWLPLLAGLAALDTVRAFTDAPAGLKWPNDLLVGSAERGGPRKVAGILAEVADPARPAVVVGIGLNVESAPSDQPGATSLAAESDREIDRAAVLVELLTRLSAREEQWRAGRGDPDATRLRADYRAGCLSLGSPVRVELPGGTSVSGIAEDVDGDGRLLLLDAAGHRRAVAAGDVVHLRPAE</sequence>
<keyword evidence="8" id="KW-1185">Reference proteome</keyword>
<dbReference type="SUPFAM" id="SSF55681">
    <property type="entry name" value="Class II aaRS and biotin synthetases"/>
    <property type="match status" value="1"/>
</dbReference>
<dbReference type="PANTHER" id="PTHR12835:SF5">
    <property type="entry name" value="BIOTIN--PROTEIN LIGASE"/>
    <property type="match status" value="1"/>
</dbReference>
<evidence type="ECO:0000313" key="8">
    <source>
        <dbReference type="Proteomes" id="UP000505377"/>
    </source>
</evidence>
<evidence type="ECO:0000256" key="3">
    <source>
        <dbReference type="ARBA" id="ARBA00022840"/>
    </source>
</evidence>
<keyword evidence="2" id="KW-0547">Nucleotide-binding</keyword>
<dbReference type="Gene3D" id="2.30.30.100">
    <property type="match status" value="1"/>
</dbReference>
<dbReference type="NCBIfam" id="TIGR00121">
    <property type="entry name" value="birA_ligase"/>
    <property type="match status" value="1"/>
</dbReference>
<evidence type="ECO:0000256" key="5">
    <source>
        <dbReference type="ARBA" id="ARBA00024227"/>
    </source>
</evidence>
<dbReference type="InterPro" id="IPR045864">
    <property type="entry name" value="aa-tRNA-synth_II/BPL/LPL"/>
</dbReference>
<keyword evidence="3" id="KW-0067">ATP-binding</keyword>
<proteinExistence type="predicted"/>
<dbReference type="InterPro" id="IPR004143">
    <property type="entry name" value="BPL_LPL_catalytic"/>
</dbReference>